<dbReference type="InterPro" id="IPR000847">
    <property type="entry name" value="LysR_HTH_N"/>
</dbReference>
<evidence type="ECO:0000313" key="7">
    <source>
        <dbReference type="Proteomes" id="UP000184128"/>
    </source>
</evidence>
<proteinExistence type="inferred from homology"/>
<reference evidence="6 7" key="1">
    <citation type="submission" date="2016-11" db="EMBL/GenBank/DDBJ databases">
        <authorList>
            <person name="Jaros S."/>
            <person name="Januszkiewicz K."/>
            <person name="Wedrychowicz H."/>
        </authorList>
    </citation>
    <scope>NUCLEOTIDE SEQUENCE [LARGE SCALE GENOMIC DNA]</scope>
    <source>
        <strain evidence="6 7">DSM 15692</strain>
    </source>
</reference>
<dbReference type="InterPro" id="IPR036390">
    <property type="entry name" value="WH_DNA-bd_sf"/>
</dbReference>
<gene>
    <name evidence="6" type="ORF">SAMN02745249_00810</name>
</gene>
<dbReference type="STRING" id="1121025.SAMN02745249_00810"/>
<dbReference type="PRINTS" id="PR00039">
    <property type="entry name" value="HTHLYSR"/>
</dbReference>
<sequence>MDTRLLEYFLTIAQEENMTHAAEILHVTQPTLSKQLNKLEDLLGVKLFQRESRRMVLTEEGYILRDRAKTILGLTVKTFNDLQKSEEVIHGNIKLSVAESDAFRNLVKIMKQIHEEHPMITFDIHSGDAFSVTEQLDQGLIDFGLLVGTPNLEKYHALKLPTKDRWGVLFKKEDLLAAFDAISPEQLKDQPLILSKQALKTNELTGWLGLSMEEANIFASYNLINNAVMLAEEGLGYLISLDKLVNSSKTDKLVFRPLNPQMEAPLYFIWHQHHVLSSAATIFLEAVREYLNY</sequence>
<keyword evidence="4" id="KW-0804">Transcription</keyword>
<dbReference type="GO" id="GO:0003700">
    <property type="term" value="F:DNA-binding transcription factor activity"/>
    <property type="evidence" value="ECO:0007669"/>
    <property type="project" value="InterPro"/>
</dbReference>
<dbReference type="EMBL" id="FQUF01000010">
    <property type="protein sequence ID" value="SHE63272.1"/>
    <property type="molecule type" value="Genomic_DNA"/>
</dbReference>
<organism evidence="6 7">
    <name type="scientific">Atopostipes suicloacalis DSM 15692</name>
    <dbReference type="NCBI Taxonomy" id="1121025"/>
    <lineage>
        <taxon>Bacteria</taxon>
        <taxon>Bacillati</taxon>
        <taxon>Bacillota</taxon>
        <taxon>Bacilli</taxon>
        <taxon>Lactobacillales</taxon>
        <taxon>Carnobacteriaceae</taxon>
        <taxon>Atopostipes</taxon>
    </lineage>
</organism>
<dbReference type="CDD" id="cd05466">
    <property type="entry name" value="PBP2_LTTR_substrate"/>
    <property type="match status" value="1"/>
</dbReference>
<dbReference type="SUPFAM" id="SSF46785">
    <property type="entry name" value="Winged helix' DNA-binding domain"/>
    <property type="match status" value="1"/>
</dbReference>
<dbReference type="FunFam" id="1.10.10.10:FF:000001">
    <property type="entry name" value="LysR family transcriptional regulator"/>
    <property type="match status" value="1"/>
</dbReference>
<evidence type="ECO:0000256" key="4">
    <source>
        <dbReference type="ARBA" id="ARBA00023163"/>
    </source>
</evidence>
<feature type="domain" description="HTH lysR-type" evidence="5">
    <location>
        <begin position="1"/>
        <end position="58"/>
    </location>
</feature>
<dbReference type="PROSITE" id="PS50931">
    <property type="entry name" value="HTH_LYSR"/>
    <property type="match status" value="1"/>
</dbReference>
<comment type="similarity">
    <text evidence="1">Belongs to the LysR transcriptional regulatory family.</text>
</comment>
<dbReference type="InterPro" id="IPR005119">
    <property type="entry name" value="LysR_subst-bd"/>
</dbReference>
<dbReference type="SUPFAM" id="SSF53850">
    <property type="entry name" value="Periplasmic binding protein-like II"/>
    <property type="match status" value="1"/>
</dbReference>
<keyword evidence="7" id="KW-1185">Reference proteome</keyword>
<dbReference type="Gene3D" id="1.10.10.10">
    <property type="entry name" value="Winged helix-like DNA-binding domain superfamily/Winged helix DNA-binding domain"/>
    <property type="match status" value="1"/>
</dbReference>
<evidence type="ECO:0000256" key="3">
    <source>
        <dbReference type="ARBA" id="ARBA00023125"/>
    </source>
</evidence>
<keyword evidence="3 6" id="KW-0238">DNA-binding</keyword>
<dbReference type="GO" id="GO:0003677">
    <property type="term" value="F:DNA binding"/>
    <property type="evidence" value="ECO:0007669"/>
    <property type="project" value="UniProtKB-KW"/>
</dbReference>
<dbReference type="Gene3D" id="3.40.190.290">
    <property type="match status" value="1"/>
</dbReference>
<dbReference type="RefSeq" id="WP_073296766.1">
    <property type="nucleotide sequence ID" value="NZ_FQUF01000010.1"/>
</dbReference>
<dbReference type="InterPro" id="IPR050950">
    <property type="entry name" value="HTH-type_LysR_regulators"/>
</dbReference>
<dbReference type="PANTHER" id="PTHR30419:SF8">
    <property type="entry name" value="NITROGEN ASSIMILATION TRANSCRIPTIONAL ACTIVATOR-RELATED"/>
    <property type="match status" value="1"/>
</dbReference>
<evidence type="ECO:0000313" key="6">
    <source>
        <dbReference type="EMBL" id="SHE63272.1"/>
    </source>
</evidence>
<name>A0A1M4V2Z1_9LACT</name>
<keyword evidence="2" id="KW-0805">Transcription regulation</keyword>
<dbReference type="OrthoDB" id="9803735at2"/>
<evidence type="ECO:0000256" key="2">
    <source>
        <dbReference type="ARBA" id="ARBA00023015"/>
    </source>
</evidence>
<evidence type="ECO:0000256" key="1">
    <source>
        <dbReference type="ARBA" id="ARBA00009437"/>
    </source>
</evidence>
<dbReference type="AlphaFoldDB" id="A0A1M4V2Z1"/>
<dbReference type="Pfam" id="PF00126">
    <property type="entry name" value="HTH_1"/>
    <property type="match status" value="1"/>
</dbReference>
<dbReference type="InterPro" id="IPR036388">
    <property type="entry name" value="WH-like_DNA-bd_sf"/>
</dbReference>
<protein>
    <submittedName>
        <fullName evidence="6">DNA-binding transcriptional regulator, LysR family</fullName>
    </submittedName>
</protein>
<accession>A0A1M4V2Z1</accession>
<dbReference type="Proteomes" id="UP000184128">
    <property type="component" value="Unassembled WGS sequence"/>
</dbReference>
<dbReference type="Pfam" id="PF03466">
    <property type="entry name" value="LysR_substrate"/>
    <property type="match status" value="1"/>
</dbReference>
<dbReference type="GO" id="GO:0005829">
    <property type="term" value="C:cytosol"/>
    <property type="evidence" value="ECO:0007669"/>
    <property type="project" value="TreeGrafter"/>
</dbReference>
<evidence type="ECO:0000259" key="5">
    <source>
        <dbReference type="PROSITE" id="PS50931"/>
    </source>
</evidence>
<dbReference type="PANTHER" id="PTHR30419">
    <property type="entry name" value="HTH-TYPE TRANSCRIPTIONAL REGULATOR YBHD"/>
    <property type="match status" value="1"/>
</dbReference>